<evidence type="ECO:0000256" key="1">
    <source>
        <dbReference type="SAM" id="MobiDB-lite"/>
    </source>
</evidence>
<dbReference type="EMBL" id="CAJOBZ010000061">
    <property type="protein sequence ID" value="CAF4923517.1"/>
    <property type="molecule type" value="Genomic_DNA"/>
</dbReference>
<comment type="caution">
    <text evidence="2">The sequence shown here is derived from an EMBL/GenBank/DDBJ whole genome shotgun (WGS) entry which is preliminary data.</text>
</comment>
<dbReference type="Proteomes" id="UP000663880">
    <property type="component" value="Unassembled WGS sequence"/>
</dbReference>
<accession>A0A821WDZ5</accession>
<evidence type="ECO:0000313" key="2">
    <source>
        <dbReference type="EMBL" id="CAF4923517.1"/>
    </source>
</evidence>
<protein>
    <submittedName>
        <fullName evidence="2">Uncharacterized protein</fullName>
    </submittedName>
</protein>
<feature type="region of interest" description="Disordered" evidence="1">
    <location>
        <begin position="52"/>
        <end position="119"/>
    </location>
</feature>
<reference evidence="2" key="1">
    <citation type="submission" date="2021-02" db="EMBL/GenBank/DDBJ databases">
        <authorList>
            <person name="Steward A R."/>
        </authorList>
    </citation>
    <scope>NUCLEOTIDE SEQUENCE</scope>
</reference>
<sequence length="119" mass="12868">MSEPKPACGVPCCGQVAGLSYPAPFAGPCNGVCIGPCVNWPCEQFVCDRKRVGFGSKPSDKDRKRRDLAKDKNLLHLTSSPKGPTGEQQQPWTQGRLHEDMGGSQPPGHLAKVPMVKQR</sequence>
<proteinExistence type="predicted"/>
<keyword evidence="3" id="KW-1185">Reference proteome</keyword>
<name>A0A821WDZ5_9NEOP</name>
<evidence type="ECO:0000313" key="3">
    <source>
        <dbReference type="Proteomes" id="UP000663880"/>
    </source>
</evidence>
<organism evidence="2 3">
    <name type="scientific">Pieris macdunnoughi</name>
    <dbReference type="NCBI Taxonomy" id="345717"/>
    <lineage>
        <taxon>Eukaryota</taxon>
        <taxon>Metazoa</taxon>
        <taxon>Ecdysozoa</taxon>
        <taxon>Arthropoda</taxon>
        <taxon>Hexapoda</taxon>
        <taxon>Insecta</taxon>
        <taxon>Pterygota</taxon>
        <taxon>Neoptera</taxon>
        <taxon>Endopterygota</taxon>
        <taxon>Lepidoptera</taxon>
        <taxon>Glossata</taxon>
        <taxon>Ditrysia</taxon>
        <taxon>Papilionoidea</taxon>
        <taxon>Pieridae</taxon>
        <taxon>Pierinae</taxon>
        <taxon>Pieris</taxon>
    </lineage>
</organism>
<gene>
    <name evidence="2" type="ORF">PMACD_LOCUS13239</name>
</gene>
<dbReference type="AlphaFoldDB" id="A0A821WDZ5"/>
<feature type="compositionally biased region" description="Polar residues" evidence="1">
    <location>
        <begin position="76"/>
        <end position="93"/>
    </location>
</feature>